<dbReference type="GO" id="GO:0046872">
    <property type="term" value="F:metal ion binding"/>
    <property type="evidence" value="ECO:0007669"/>
    <property type="project" value="UniProtKB-KW"/>
</dbReference>
<evidence type="ECO:0000256" key="4">
    <source>
        <dbReference type="ARBA" id="ARBA00022801"/>
    </source>
</evidence>
<dbReference type="RefSeq" id="WP_104230620.1">
    <property type="nucleotide sequence ID" value="NZ_PSNW01000006.1"/>
</dbReference>
<keyword evidence="3" id="KW-0479">Metal-binding</keyword>
<dbReference type="SUPFAM" id="SSF56281">
    <property type="entry name" value="Metallo-hydrolase/oxidoreductase"/>
    <property type="match status" value="1"/>
</dbReference>
<dbReference type="Proteomes" id="UP000238220">
    <property type="component" value="Unassembled WGS sequence"/>
</dbReference>
<evidence type="ECO:0000256" key="5">
    <source>
        <dbReference type="ARBA" id="ARBA00022833"/>
    </source>
</evidence>
<evidence type="ECO:0000259" key="6">
    <source>
        <dbReference type="SMART" id="SM00849"/>
    </source>
</evidence>
<dbReference type="SMART" id="SM00849">
    <property type="entry name" value="Lactamase_B"/>
    <property type="match status" value="1"/>
</dbReference>
<comment type="cofactor">
    <cofactor evidence="1">
        <name>Zn(2+)</name>
        <dbReference type="ChEBI" id="CHEBI:29105"/>
    </cofactor>
</comment>
<dbReference type="Gene3D" id="3.60.15.10">
    <property type="entry name" value="Ribonuclease Z/Hydroxyacylglutathione hydrolase-like"/>
    <property type="match status" value="1"/>
</dbReference>
<organism evidence="7 8">
    <name type="scientific">Solimonas fluminis</name>
    <dbReference type="NCBI Taxonomy" id="2086571"/>
    <lineage>
        <taxon>Bacteria</taxon>
        <taxon>Pseudomonadati</taxon>
        <taxon>Pseudomonadota</taxon>
        <taxon>Gammaproteobacteria</taxon>
        <taxon>Nevskiales</taxon>
        <taxon>Nevskiaceae</taxon>
        <taxon>Solimonas</taxon>
    </lineage>
</organism>
<gene>
    <name evidence="7" type="ORF">C3942_12195</name>
</gene>
<dbReference type="AlphaFoldDB" id="A0A2S5TFF2"/>
<dbReference type="PANTHER" id="PTHR42978:SF2">
    <property type="entry name" value="102 KBASES UNSTABLE REGION: FROM 1 TO 119443"/>
    <property type="match status" value="1"/>
</dbReference>
<dbReference type="OrthoDB" id="5443440at2"/>
<accession>A0A2S5TFF2</accession>
<dbReference type="InterPro" id="IPR036866">
    <property type="entry name" value="RibonucZ/Hydroxyglut_hydro"/>
</dbReference>
<dbReference type="Pfam" id="PF00753">
    <property type="entry name" value="Lactamase_B"/>
    <property type="match status" value="1"/>
</dbReference>
<evidence type="ECO:0000256" key="3">
    <source>
        <dbReference type="ARBA" id="ARBA00022723"/>
    </source>
</evidence>
<evidence type="ECO:0000256" key="2">
    <source>
        <dbReference type="ARBA" id="ARBA00007749"/>
    </source>
</evidence>
<comment type="similarity">
    <text evidence="2">Belongs to the metallo-beta-lactamase superfamily.</text>
</comment>
<reference evidence="7 8" key="1">
    <citation type="submission" date="2018-02" db="EMBL/GenBank/DDBJ databases">
        <title>Genome sequencing of Solimonas sp. HR-BB.</title>
        <authorList>
            <person name="Lee Y."/>
            <person name="Jeon C.O."/>
        </authorList>
    </citation>
    <scope>NUCLEOTIDE SEQUENCE [LARGE SCALE GENOMIC DNA]</scope>
    <source>
        <strain evidence="7 8">HR-BB</strain>
    </source>
</reference>
<dbReference type="PANTHER" id="PTHR42978">
    <property type="entry name" value="QUORUM-QUENCHING LACTONASE YTNP-RELATED-RELATED"/>
    <property type="match status" value="1"/>
</dbReference>
<dbReference type="InterPro" id="IPR001279">
    <property type="entry name" value="Metallo-B-lactamas"/>
</dbReference>
<dbReference type="InterPro" id="IPR051013">
    <property type="entry name" value="MBL_superfamily_lactonases"/>
</dbReference>
<dbReference type="GO" id="GO:0016787">
    <property type="term" value="F:hydrolase activity"/>
    <property type="evidence" value="ECO:0007669"/>
    <property type="project" value="UniProtKB-KW"/>
</dbReference>
<proteinExistence type="inferred from homology"/>
<dbReference type="EMBL" id="PSNW01000006">
    <property type="protein sequence ID" value="PPE73558.1"/>
    <property type="molecule type" value="Genomic_DNA"/>
</dbReference>
<evidence type="ECO:0000313" key="7">
    <source>
        <dbReference type="EMBL" id="PPE73558.1"/>
    </source>
</evidence>
<keyword evidence="5" id="KW-0862">Zinc</keyword>
<feature type="domain" description="Metallo-beta-lactamase" evidence="6">
    <location>
        <begin position="83"/>
        <end position="284"/>
    </location>
</feature>
<name>A0A2S5TFF2_9GAMM</name>
<keyword evidence="4 7" id="KW-0378">Hydrolase</keyword>
<sequence>MRKLAAWIVCLTAALGMLYWWYAVDGRMPADADFPLDIAELRRLSGSLPGDLPREVRYEKVTAFAFPGAMIAAGDGWATQEMPVYAYQLIYPDRTGMIDSAMTRDLAKPDFMVPYFDSAAQGRVAAALERASFILITHEHSDHSGGVLQHPRLRALLPALRLTRVQMDHPHYMEPAAAPEGSFAGYRPLSYERAAAIAPGVVAVAAPGHTPGSQMVYVRLADGRELLFLGDVSWKHGNIERQRERPRFVTDWLIGEDRHAVFGQLRTLHQLAQREPAIRQVPGHDGDVVAELTAAGFLTPGFIRIGNQ</sequence>
<comment type="caution">
    <text evidence="7">The sequence shown here is derived from an EMBL/GenBank/DDBJ whole genome shotgun (WGS) entry which is preliminary data.</text>
</comment>
<protein>
    <submittedName>
        <fullName evidence="7">MBL fold metallo-hydrolase</fullName>
    </submittedName>
</protein>
<evidence type="ECO:0000256" key="1">
    <source>
        <dbReference type="ARBA" id="ARBA00001947"/>
    </source>
</evidence>
<evidence type="ECO:0000313" key="8">
    <source>
        <dbReference type="Proteomes" id="UP000238220"/>
    </source>
</evidence>
<keyword evidence="8" id="KW-1185">Reference proteome</keyword>